<evidence type="ECO:0000313" key="11">
    <source>
        <dbReference type="Proteomes" id="UP000325105"/>
    </source>
</evidence>
<keyword evidence="3 7" id="KW-1134">Transmembrane beta strand</keyword>
<dbReference type="Gene3D" id="2.170.130.10">
    <property type="entry name" value="TonB-dependent receptor, plug domain"/>
    <property type="match status" value="1"/>
</dbReference>
<comment type="similarity">
    <text evidence="7">Belongs to the TonB-dependent receptor family.</text>
</comment>
<keyword evidence="11" id="KW-1185">Reference proteome</keyword>
<proteinExistence type="inferred from homology"/>
<evidence type="ECO:0000259" key="9">
    <source>
        <dbReference type="Pfam" id="PF07715"/>
    </source>
</evidence>
<protein>
    <submittedName>
        <fullName evidence="10">TonB-linked SusC/RagA family outer membrane protein</fullName>
    </submittedName>
</protein>
<evidence type="ECO:0000256" key="5">
    <source>
        <dbReference type="ARBA" id="ARBA00023136"/>
    </source>
</evidence>
<evidence type="ECO:0000256" key="1">
    <source>
        <dbReference type="ARBA" id="ARBA00004571"/>
    </source>
</evidence>
<dbReference type="RefSeq" id="WP_148907293.1">
    <property type="nucleotide sequence ID" value="NZ_VNHX01000002.1"/>
</dbReference>
<feature type="region of interest" description="Disordered" evidence="8">
    <location>
        <begin position="143"/>
        <end position="186"/>
    </location>
</feature>
<dbReference type="NCBIfam" id="TIGR04057">
    <property type="entry name" value="SusC_RagA_signa"/>
    <property type="match status" value="1"/>
</dbReference>
<reference evidence="10 11" key="1">
    <citation type="submission" date="2019-07" db="EMBL/GenBank/DDBJ databases">
        <title>Genomic Encyclopedia of Archaeal and Bacterial Type Strains, Phase II (KMG-II): from individual species to whole genera.</title>
        <authorList>
            <person name="Goeker M."/>
        </authorList>
    </citation>
    <scope>NUCLEOTIDE SEQUENCE [LARGE SCALE GENOMIC DNA]</scope>
    <source>
        <strain evidence="10 11">DSM 18850</strain>
    </source>
</reference>
<dbReference type="Proteomes" id="UP000325105">
    <property type="component" value="Unassembled WGS sequence"/>
</dbReference>
<dbReference type="InterPro" id="IPR008969">
    <property type="entry name" value="CarboxyPept-like_regulatory"/>
</dbReference>
<dbReference type="Pfam" id="PF13715">
    <property type="entry name" value="CarbopepD_reg_2"/>
    <property type="match status" value="1"/>
</dbReference>
<dbReference type="InterPro" id="IPR023996">
    <property type="entry name" value="TonB-dep_OMP_SusC/RagA"/>
</dbReference>
<dbReference type="AlphaFoldDB" id="A0A5S5DQG4"/>
<keyword evidence="4 7" id="KW-0812">Transmembrane</keyword>
<evidence type="ECO:0000256" key="8">
    <source>
        <dbReference type="SAM" id="MobiDB-lite"/>
    </source>
</evidence>
<dbReference type="NCBIfam" id="TIGR04056">
    <property type="entry name" value="OMP_RagA_SusC"/>
    <property type="match status" value="1"/>
</dbReference>
<keyword evidence="6 7" id="KW-0998">Cell outer membrane</keyword>
<comment type="subcellular location">
    <subcellularLocation>
        <location evidence="1 7">Cell outer membrane</location>
        <topology evidence="1 7">Multi-pass membrane protein</topology>
    </subcellularLocation>
</comment>
<dbReference type="Gene3D" id="2.60.40.1120">
    <property type="entry name" value="Carboxypeptidase-like, regulatory domain"/>
    <property type="match status" value="2"/>
</dbReference>
<feature type="domain" description="TonB-dependent receptor plug" evidence="9">
    <location>
        <begin position="281"/>
        <end position="406"/>
    </location>
</feature>
<evidence type="ECO:0000256" key="4">
    <source>
        <dbReference type="ARBA" id="ARBA00022692"/>
    </source>
</evidence>
<dbReference type="SUPFAM" id="SSF49464">
    <property type="entry name" value="Carboxypeptidase regulatory domain-like"/>
    <property type="match status" value="2"/>
</dbReference>
<organism evidence="10 11">
    <name type="scientific">Sphingobacterium allocomposti</name>
    <dbReference type="NCBI Taxonomy" id="415956"/>
    <lineage>
        <taxon>Bacteria</taxon>
        <taxon>Pseudomonadati</taxon>
        <taxon>Bacteroidota</taxon>
        <taxon>Sphingobacteriia</taxon>
        <taxon>Sphingobacteriales</taxon>
        <taxon>Sphingobacteriaceae</taxon>
        <taxon>Sphingobacterium</taxon>
    </lineage>
</organism>
<keyword evidence="5 7" id="KW-0472">Membrane</keyword>
<feature type="compositionally biased region" description="Polar residues" evidence="8">
    <location>
        <begin position="167"/>
        <end position="186"/>
    </location>
</feature>
<gene>
    <name evidence="10" type="ORF">BC792_10249</name>
</gene>
<dbReference type="Pfam" id="PF07715">
    <property type="entry name" value="Plug"/>
    <property type="match status" value="1"/>
</dbReference>
<evidence type="ECO:0000256" key="6">
    <source>
        <dbReference type="ARBA" id="ARBA00023237"/>
    </source>
</evidence>
<evidence type="ECO:0000256" key="3">
    <source>
        <dbReference type="ARBA" id="ARBA00022452"/>
    </source>
</evidence>
<dbReference type="InterPro" id="IPR039426">
    <property type="entry name" value="TonB-dep_rcpt-like"/>
</dbReference>
<evidence type="ECO:0000256" key="7">
    <source>
        <dbReference type="PROSITE-ProRule" id="PRU01360"/>
    </source>
</evidence>
<dbReference type="Gene3D" id="2.40.170.20">
    <property type="entry name" value="TonB-dependent receptor, beta-barrel domain"/>
    <property type="match status" value="1"/>
</dbReference>
<dbReference type="OrthoDB" id="9768177at2"/>
<dbReference type="InterPro" id="IPR023997">
    <property type="entry name" value="TonB-dep_OMP_SusC/RagA_CS"/>
</dbReference>
<dbReference type="InterPro" id="IPR012910">
    <property type="entry name" value="Plug_dom"/>
</dbReference>
<feature type="compositionally biased region" description="Polar residues" evidence="8">
    <location>
        <begin position="151"/>
        <end position="160"/>
    </location>
</feature>
<evidence type="ECO:0000256" key="2">
    <source>
        <dbReference type="ARBA" id="ARBA00022448"/>
    </source>
</evidence>
<dbReference type="InterPro" id="IPR036942">
    <property type="entry name" value="Beta-barrel_TonB_sf"/>
</dbReference>
<name>A0A5S5DQG4_9SPHI</name>
<dbReference type="SUPFAM" id="SSF56935">
    <property type="entry name" value="Porins"/>
    <property type="match status" value="1"/>
</dbReference>
<dbReference type="EMBL" id="VNHX01000002">
    <property type="protein sequence ID" value="TYP97628.1"/>
    <property type="molecule type" value="Genomic_DNA"/>
</dbReference>
<dbReference type="GO" id="GO:0009279">
    <property type="term" value="C:cell outer membrane"/>
    <property type="evidence" value="ECO:0007669"/>
    <property type="project" value="UniProtKB-SubCell"/>
</dbReference>
<comment type="caution">
    <text evidence="10">The sequence shown here is derived from an EMBL/GenBank/DDBJ whole genome shotgun (WGS) entry which is preliminary data.</text>
</comment>
<keyword evidence="2 7" id="KW-0813">Transport</keyword>
<sequence length="1173" mass="127497">MKHAIYAIPLLLLTSIPYFSSLRSAENNSLSGETDYSRRFPSTLTAGTLRHGNNLHAVTAAQDSLIDIKGSVKDEQGANLSGVIVSVKGESVTAVSDDLGAFAIEAKPDATLIFNKTDFARHEEPVNNRSEINIILKVAGADTADREPTAADSTSTNRPATTGLAKSDSTQAAVQQTNATDSAGAAQNTVEGTVRGANGPVPGATVSVKGQAITAATDDQGKFVIQGGPSTVLVFSAVGYKEYEEAVANRTTIDVLLSKESQTIQSVEVVAVGYGTMERATLASSVSSIGSDQIENEVLPSIPQAIQGKAGGVQVSQKSGSPGGGLSIRVRGTTSINASSDPLYVVDGIPVNSTTNFTGGSNFNFGGGTQGINILSSLNPSDVQSVEVLKDAASSSIYGARAANGVVLITTKKGDAGTSQFHFNMYEGFSQMPSERKYKMMNTAQYQDYMRDYYRFRQQDDPTSTMPDQILANPDINTDWQDAIFRNAATRSYELSASGGSEKTQYYTSLGYMRQGGILLNSDFNRISGRINLNHQHNDKLHFATAINVTRAENDRVQEENSKEGPTKSGFFMAPNLPVFDNNGNYVYDQVSLSKENPVAMLELPVNNAQTWRILGNVSAEYRFIPSLALKTSFGTDISFIDETFFMPPNGIRSFASQGGIGARRNTRDQLWINETTLTFDQTFDDHHINALGGFSVQESRLEFVHAQRSNFPSNDIEHINAGGVVTGADAYPEEWAIASGFARINYDFRKKYIVTANVRADGSSRFGADNRWATFPSFAAAWRISEEDFINDLPAISNLKLRASWGITGNQNIGNYASYSLYAGGNNYLGMPGFVPAVLGDRNLKWETTRQTDIGVDIGLFGNRISILADYYHKKTSDLLIGVPILTNSGYVSRFTNSGDIENKGFEFELTTQNFVGEFKWTTALNMTFNRNKVLALPQGVERILGGVGNLNIAQAGLPLGTFFGWKMIGVNPETGLIDYEGQNGQPTTPTNDQDRQIIGDPNPDFFGGITNTFQYKNFDLSIMGQFSYGNDIFNYNLATGLEGYNASSNGFVDWVDRWRQPGDITDVPRPTPGSLDNGAISDRFVQDGSFFRLRNITLGYSLPKSLTDKMKVSRLRAYVTVQNAYVFTNYRGFDPEVSSSHGGANTGLIYGYDYGSYPQPRIFTAGVNLSF</sequence>
<dbReference type="PROSITE" id="PS52016">
    <property type="entry name" value="TONB_DEPENDENT_REC_3"/>
    <property type="match status" value="1"/>
</dbReference>
<dbReference type="InterPro" id="IPR037066">
    <property type="entry name" value="Plug_dom_sf"/>
</dbReference>
<accession>A0A5S5DQG4</accession>
<evidence type="ECO:0000313" key="10">
    <source>
        <dbReference type="EMBL" id="TYP97628.1"/>
    </source>
</evidence>